<reference evidence="8 9" key="1">
    <citation type="submission" date="2017-10" db="EMBL/GenBank/DDBJ databases">
        <title>Bacillus sp. nov., a halophilic bacterium isolated from a Yangshapao Lake.</title>
        <authorList>
            <person name="Wang H."/>
        </authorList>
    </citation>
    <scope>NUCLEOTIDE SEQUENCE [LARGE SCALE GENOMIC DNA]</scope>
    <source>
        <strain evidence="8 9">YSP-3</strain>
    </source>
</reference>
<evidence type="ECO:0000256" key="5">
    <source>
        <dbReference type="ARBA" id="ARBA00023136"/>
    </source>
</evidence>
<keyword evidence="9" id="KW-1185">Reference proteome</keyword>
<feature type="transmembrane region" description="Helical" evidence="6">
    <location>
        <begin position="92"/>
        <end position="111"/>
    </location>
</feature>
<comment type="subcellular location">
    <subcellularLocation>
        <location evidence="1">Cell membrane</location>
        <topology evidence="1">Multi-pass membrane protein</topology>
    </subcellularLocation>
</comment>
<organism evidence="8 9">
    <name type="scientific">Alteribacter lacisalsi</name>
    <dbReference type="NCBI Taxonomy" id="2045244"/>
    <lineage>
        <taxon>Bacteria</taxon>
        <taxon>Bacillati</taxon>
        <taxon>Bacillota</taxon>
        <taxon>Bacilli</taxon>
        <taxon>Bacillales</taxon>
        <taxon>Bacillaceae</taxon>
        <taxon>Alteribacter</taxon>
    </lineage>
</organism>
<gene>
    <name evidence="8" type="ORF">CR205_14155</name>
</gene>
<evidence type="ECO:0000256" key="1">
    <source>
        <dbReference type="ARBA" id="ARBA00004651"/>
    </source>
</evidence>
<feature type="domain" description="Type II secretion system protein GspF" evidence="7">
    <location>
        <begin position="155"/>
        <end position="281"/>
    </location>
</feature>
<proteinExistence type="predicted"/>
<keyword evidence="3 6" id="KW-0812">Transmembrane</keyword>
<evidence type="ECO:0000259" key="7">
    <source>
        <dbReference type="Pfam" id="PF00482"/>
    </source>
</evidence>
<dbReference type="InterPro" id="IPR018076">
    <property type="entry name" value="T2SS_GspF_dom"/>
</dbReference>
<dbReference type="GO" id="GO:0005886">
    <property type="term" value="C:plasma membrane"/>
    <property type="evidence" value="ECO:0007669"/>
    <property type="project" value="UniProtKB-SubCell"/>
</dbReference>
<feature type="transmembrane region" description="Helical" evidence="6">
    <location>
        <begin position="264"/>
        <end position="286"/>
    </location>
</feature>
<dbReference type="EMBL" id="PDOF01000002">
    <property type="protein sequence ID" value="PYZ96819.1"/>
    <property type="molecule type" value="Genomic_DNA"/>
</dbReference>
<dbReference type="Pfam" id="PF00482">
    <property type="entry name" value="T2SSF"/>
    <property type="match status" value="1"/>
</dbReference>
<evidence type="ECO:0000313" key="9">
    <source>
        <dbReference type="Proteomes" id="UP000248066"/>
    </source>
</evidence>
<dbReference type="PANTHER" id="PTHR35007">
    <property type="entry name" value="INTEGRAL MEMBRANE PROTEIN-RELATED"/>
    <property type="match status" value="1"/>
</dbReference>
<keyword evidence="5 6" id="KW-0472">Membrane</keyword>
<keyword evidence="2" id="KW-1003">Cell membrane</keyword>
<dbReference type="Proteomes" id="UP000248066">
    <property type="component" value="Unassembled WGS sequence"/>
</dbReference>
<dbReference type="OrthoDB" id="2574794at2"/>
<protein>
    <recommendedName>
        <fullName evidence="7">Type II secretion system protein GspF domain-containing protein</fullName>
    </recommendedName>
</protein>
<name>A0A2W0HJ41_9BACI</name>
<feature type="transmembrane region" description="Helical" evidence="6">
    <location>
        <begin position="117"/>
        <end position="136"/>
    </location>
</feature>
<sequence length="294" mass="32807">MSAIIAFFIFIFILALLYPSKAVRAMIMRKRLLAPAEGERVKRKGILESAAPAVTAGMTLLNFRISHERREEMAGRLQRAGYEEKMSVDHFYTFKVLCSLGAAAYFVLLGVASEPLMYLLALIAPLLAFGLPDFWLKQRIRVRQEKIRRELPYILNSISILCDAGMNLFASIREVADTKDGELPKELERVIKQAGMGVSQVKALENMSMRCQVDEVSRFVSAVTQTIERGSGGVTAVLRQQAAEVWEARKKKAQQLGEQASIKLFFPLVLLAFPALAIFILGPVAINLLEFLRG</sequence>
<dbReference type="AlphaFoldDB" id="A0A2W0HJ41"/>
<evidence type="ECO:0000256" key="3">
    <source>
        <dbReference type="ARBA" id="ARBA00022692"/>
    </source>
</evidence>
<comment type="caution">
    <text evidence="8">The sequence shown here is derived from an EMBL/GenBank/DDBJ whole genome shotgun (WGS) entry which is preliminary data.</text>
</comment>
<dbReference type="PANTHER" id="PTHR35007:SF2">
    <property type="entry name" value="PILUS ASSEMBLE PROTEIN"/>
    <property type="match status" value="1"/>
</dbReference>
<accession>A0A2W0HJ41</accession>
<keyword evidence="4 6" id="KW-1133">Transmembrane helix</keyword>
<evidence type="ECO:0000256" key="4">
    <source>
        <dbReference type="ARBA" id="ARBA00022989"/>
    </source>
</evidence>
<evidence type="ECO:0000313" key="8">
    <source>
        <dbReference type="EMBL" id="PYZ96819.1"/>
    </source>
</evidence>
<evidence type="ECO:0000256" key="2">
    <source>
        <dbReference type="ARBA" id="ARBA00022475"/>
    </source>
</evidence>
<evidence type="ECO:0000256" key="6">
    <source>
        <dbReference type="SAM" id="Phobius"/>
    </source>
</evidence>
<dbReference type="RefSeq" id="WP_110520758.1">
    <property type="nucleotide sequence ID" value="NZ_PDOF01000002.1"/>
</dbReference>